<keyword evidence="1" id="KW-0472">Membrane</keyword>
<gene>
    <name evidence="2" type="ORF">MtrunA17_Chr4g0031111</name>
</gene>
<proteinExistence type="predicted"/>
<accession>A0A396I5K8</accession>
<sequence>MRVALMVFVGTRKSLRMNDAEGCSFFITILLQIVFSFLFANIRSVLIT</sequence>
<organism evidence="2">
    <name type="scientific">Medicago truncatula</name>
    <name type="common">Barrel medic</name>
    <name type="synonym">Medicago tribuloides</name>
    <dbReference type="NCBI Taxonomy" id="3880"/>
    <lineage>
        <taxon>Eukaryota</taxon>
        <taxon>Viridiplantae</taxon>
        <taxon>Streptophyta</taxon>
        <taxon>Embryophyta</taxon>
        <taxon>Tracheophyta</taxon>
        <taxon>Spermatophyta</taxon>
        <taxon>Magnoliopsida</taxon>
        <taxon>eudicotyledons</taxon>
        <taxon>Gunneridae</taxon>
        <taxon>Pentapetalae</taxon>
        <taxon>rosids</taxon>
        <taxon>fabids</taxon>
        <taxon>Fabales</taxon>
        <taxon>Fabaceae</taxon>
        <taxon>Papilionoideae</taxon>
        <taxon>50 kb inversion clade</taxon>
        <taxon>NPAAA clade</taxon>
        <taxon>Hologalegina</taxon>
        <taxon>IRL clade</taxon>
        <taxon>Trifolieae</taxon>
        <taxon>Medicago</taxon>
    </lineage>
</organism>
<keyword evidence="1" id="KW-0812">Transmembrane</keyword>
<evidence type="ECO:0000313" key="2">
    <source>
        <dbReference type="EMBL" id="RHN60926.1"/>
    </source>
</evidence>
<comment type="caution">
    <text evidence="2">The sequence shown here is derived from an EMBL/GenBank/DDBJ whole genome shotgun (WGS) entry which is preliminary data.</text>
</comment>
<reference evidence="2" key="1">
    <citation type="journal article" date="2018" name="Nat. Plants">
        <title>Whole-genome landscape of Medicago truncatula symbiotic genes.</title>
        <authorList>
            <person name="Pecrix Y."/>
            <person name="Gamas P."/>
            <person name="Carrere S."/>
        </authorList>
    </citation>
    <scope>NUCLEOTIDE SEQUENCE</scope>
    <source>
        <tissue evidence="2">Leaves</tissue>
    </source>
</reference>
<dbReference type="Gramene" id="rna23322">
    <property type="protein sequence ID" value="RHN60926.1"/>
    <property type="gene ID" value="gene23322"/>
</dbReference>
<dbReference type="EMBL" id="PSQE01000004">
    <property type="protein sequence ID" value="RHN60926.1"/>
    <property type="molecule type" value="Genomic_DNA"/>
</dbReference>
<keyword evidence="1" id="KW-1133">Transmembrane helix</keyword>
<feature type="transmembrane region" description="Helical" evidence="1">
    <location>
        <begin position="20"/>
        <end position="42"/>
    </location>
</feature>
<protein>
    <recommendedName>
        <fullName evidence="3">Transmembrane protein</fullName>
    </recommendedName>
</protein>
<evidence type="ECO:0000256" key="1">
    <source>
        <dbReference type="SAM" id="Phobius"/>
    </source>
</evidence>
<evidence type="ECO:0008006" key="3">
    <source>
        <dbReference type="Google" id="ProtNLM"/>
    </source>
</evidence>
<dbReference type="Proteomes" id="UP000265566">
    <property type="component" value="Chromosome 4"/>
</dbReference>
<dbReference type="AlphaFoldDB" id="A0A396I5K8"/>
<name>A0A396I5K8_MEDTR</name>